<comment type="caution">
    <text evidence="1">The sequence shown here is derived from an EMBL/GenBank/DDBJ whole genome shotgun (WGS) entry which is preliminary data.</text>
</comment>
<dbReference type="PANTHER" id="PTHR10000:SF53">
    <property type="entry name" value="5-AMINO-6-(5-PHOSPHO-D-RIBITYLAMINO)URACIL PHOSPHATASE YBJI-RELATED"/>
    <property type="match status" value="1"/>
</dbReference>
<dbReference type="NCBIfam" id="TIGR01484">
    <property type="entry name" value="HAD-SF-IIB"/>
    <property type="match status" value="1"/>
</dbReference>
<dbReference type="AlphaFoldDB" id="A0A099W636"/>
<protein>
    <submittedName>
        <fullName evidence="1">Sugar phosphatase</fullName>
    </submittedName>
</protein>
<dbReference type="InterPro" id="IPR000150">
    <property type="entry name" value="Cof"/>
</dbReference>
<dbReference type="GeneID" id="58718164"/>
<dbReference type="NCBIfam" id="TIGR00099">
    <property type="entry name" value="Cof-subfamily"/>
    <property type="match status" value="1"/>
</dbReference>
<dbReference type="Gene3D" id="3.40.50.1000">
    <property type="entry name" value="HAD superfamily/HAD-like"/>
    <property type="match status" value="1"/>
</dbReference>
<dbReference type="SFLD" id="SFLDS00003">
    <property type="entry name" value="Haloacid_Dehalogenase"/>
    <property type="match status" value="1"/>
</dbReference>
<dbReference type="GO" id="GO:0000287">
    <property type="term" value="F:magnesium ion binding"/>
    <property type="evidence" value="ECO:0007669"/>
    <property type="project" value="TreeGrafter"/>
</dbReference>
<dbReference type="Pfam" id="PF08282">
    <property type="entry name" value="Hydrolase_3"/>
    <property type="match status" value="1"/>
</dbReference>
<dbReference type="InterPro" id="IPR006379">
    <property type="entry name" value="HAD-SF_hydro_IIB"/>
</dbReference>
<dbReference type="PANTHER" id="PTHR10000">
    <property type="entry name" value="PHOSPHOSERINE PHOSPHATASE"/>
    <property type="match status" value="1"/>
</dbReference>
<dbReference type="CDD" id="cd07518">
    <property type="entry name" value="HAD_YbiV-Like"/>
    <property type="match status" value="1"/>
</dbReference>
<evidence type="ECO:0000313" key="2">
    <source>
        <dbReference type="Proteomes" id="UP000029844"/>
    </source>
</evidence>
<dbReference type="GO" id="GO:0016791">
    <property type="term" value="F:phosphatase activity"/>
    <property type="evidence" value="ECO:0007669"/>
    <property type="project" value="TreeGrafter"/>
</dbReference>
<organism evidence="1 2">
    <name type="scientific">Listeria booriae</name>
    <dbReference type="NCBI Taxonomy" id="1552123"/>
    <lineage>
        <taxon>Bacteria</taxon>
        <taxon>Bacillati</taxon>
        <taxon>Bacillota</taxon>
        <taxon>Bacilli</taxon>
        <taxon>Bacillales</taxon>
        <taxon>Listeriaceae</taxon>
        <taxon>Listeria</taxon>
    </lineage>
</organism>
<keyword evidence="2" id="KW-1185">Reference proteome</keyword>
<dbReference type="RefSeq" id="WP_036087092.1">
    <property type="nucleotide sequence ID" value="NZ_CBCSHQ010000021.1"/>
</dbReference>
<dbReference type="GO" id="GO:0005829">
    <property type="term" value="C:cytosol"/>
    <property type="evidence" value="ECO:0007669"/>
    <property type="project" value="TreeGrafter"/>
</dbReference>
<gene>
    <name evidence="1" type="ORF">EP57_12465</name>
</gene>
<dbReference type="STRING" id="1552123.EP57_12465"/>
<dbReference type="EMBL" id="JNFA01000025">
    <property type="protein sequence ID" value="KGL39868.1"/>
    <property type="molecule type" value="Genomic_DNA"/>
</dbReference>
<dbReference type="InterPro" id="IPR023214">
    <property type="entry name" value="HAD_sf"/>
</dbReference>
<evidence type="ECO:0000313" key="1">
    <source>
        <dbReference type="EMBL" id="KGL39868.1"/>
    </source>
</evidence>
<proteinExistence type="predicted"/>
<dbReference type="OrthoDB" id="9814970at2"/>
<dbReference type="SFLD" id="SFLDG01140">
    <property type="entry name" value="C2.B:_Phosphomannomutase_and_P"/>
    <property type="match status" value="1"/>
</dbReference>
<dbReference type="Proteomes" id="UP000029844">
    <property type="component" value="Unassembled WGS sequence"/>
</dbReference>
<reference evidence="1 2" key="1">
    <citation type="submission" date="2014-05" db="EMBL/GenBank/DDBJ databases">
        <title>Novel Listeriaceae from food processing environments.</title>
        <authorList>
            <person name="den Bakker H.C."/>
        </authorList>
    </citation>
    <scope>NUCLEOTIDE SEQUENCE [LARGE SCALE GENOMIC DNA]</scope>
    <source>
        <strain evidence="1 2">FSL A5-0281</strain>
    </source>
</reference>
<dbReference type="Gene3D" id="3.30.1240.10">
    <property type="match status" value="1"/>
</dbReference>
<name>A0A099W636_9LIST</name>
<dbReference type="InterPro" id="IPR036412">
    <property type="entry name" value="HAD-like_sf"/>
</dbReference>
<dbReference type="eggNOG" id="COG0561">
    <property type="taxonomic scope" value="Bacteria"/>
</dbReference>
<accession>A0A099W636</accession>
<sequence length="268" mass="30082">MTIKMIAVDMDGTFLNSEKKYNVARFNTLFSRLKDKDIKFVVASGNQYFQLRSFFPDTYQDITFVAENGANIVMGDTPFYNAELDDDTIQQTLTIVEELEPTNLIVCGKNSAYISEQISDKAYKNAKFYYHRLKKVSNLHDITKENDAIFKFALSYTMDNAAEKLASLQRSLGNILVPVSSGHEDIDLIIPGVHKYNGLVLLGEKWGIKDDEIATFGDSGNDLEMLQHTTHSYAMQNAQENVKNAANTIIGSNDSEAVLDTIESFILD</sequence>
<dbReference type="SUPFAM" id="SSF56784">
    <property type="entry name" value="HAD-like"/>
    <property type="match status" value="1"/>
</dbReference>